<protein>
    <submittedName>
        <fullName evidence="1">Uncharacterized protein</fullName>
    </submittedName>
</protein>
<dbReference type="AlphaFoldDB" id="A0A183PM72"/>
<proteinExistence type="predicted"/>
<gene>
    <name evidence="1" type="ORF">SMTD_LOCUS15457</name>
</gene>
<reference evidence="1 2" key="1">
    <citation type="submission" date="2018-11" db="EMBL/GenBank/DDBJ databases">
        <authorList>
            <consortium name="Pathogen Informatics"/>
        </authorList>
    </citation>
    <scope>NUCLEOTIDE SEQUENCE [LARGE SCALE GENOMIC DNA]</scope>
    <source>
        <strain>Denwood</strain>
        <strain evidence="2">Zambia</strain>
    </source>
</reference>
<organism evidence="1 2">
    <name type="scientific">Schistosoma mattheei</name>
    <dbReference type="NCBI Taxonomy" id="31246"/>
    <lineage>
        <taxon>Eukaryota</taxon>
        <taxon>Metazoa</taxon>
        <taxon>Spiralia</taxon>
        <taxon>Lophotrochozoa</taxon>
        <taxon>Platyhelminthes</taxon>
        <taxon>Trematoda</taxon>
        <taxon>Digenea</taxon>
        <taxon>Strigeidida</taxon>
        <taxon>Schistosomatoidea</taxon>
        <taxon>Schistosomatidae</taxon>
        <taxon>Schistosoma</taxon>
    </lineage>
</organism>
<evidence type="ECO:0000313" key="2">
    <source>
        <dbReference type="Proteomes" id="UP000269396"/>
    </source>
</evidence>
<keyword evidence="2" id="KW-1185">Reference proteome</keyword>
<name>A0A183PM72_9TREM</name>
<accession>A0A183PM72</accession>
<sequence length="50" mass="6324">MFLLWNQYHYHQLQEMYLTVDQYVRLNVKQYLRFDIYDFLVTECQSAPKM</sequence>
<dbReference type="Proteomes" id="UP000269396">
    <property type="component" value="Unassembled WGS sequence"/>
</dbReference>
<dbReference type="EMBL" id="UZAL01035882">
    <property type="protein sequence ID" value="VDP68665.1"/>
    <property type="molecule type" value="Genomic_DNA"/>
</dbReference>
<evidence type="ECO:0000313" key="1">
    <source>
        <dbReference type="EMBL" id="VDP68665.1"/>
    </source>
</evidence>